<dbReference type="Proteomes" id="UP000316621">
    <property type="component" value="Chromosome 2"/>
</dbReference>
<reference evidence="5 6" key="1">
    <citation type="journal article" date="2018" name="Science">
        <title>The opium poppy genome and morphinan production.</title>
        <authorList>
            <person name="Guo L."/>
            <person name="Winzer T."/>
            <person name="Yang X."/>
            <person name="Li Y."/>
            <person name="Ning Z."/>
            <person name="He Z."/>
            <person name="Teodor R."/>
            <person name="Lu Y."/>
            <person name="Bowser T.A."/>
            <person name="Graham I.A."/>
            <person name="Ye K."/>
        </authorList>
    </citation>
    <scope>NUCLEOTIDE SEQUENCE [LARGE SCALE GENOMIC DNA]</scope>
    <source>
        <strain evidence="6">cv. HN1</strain>
        <tissue evidence="5">Leaves</tissue>
    </source>
</reference>
<evidence type="ECO:0000313" key="6">
    <source>
        <dbReference type="Proteomes" id="UP000316621"/>
    </source>
</evidence>
<evidence type="ECO:0000256" key="1">
    <source>
        <dbReference type="ARBA" id="ARBA00022801"/>
    </source>
</evidence>
<evidence type="ECO:0000313" key="5">
    <source>
        <dbReference type="EMBL" id="RZC52454.1"/>
    </source>
</evidence>
<feature type="domain" description="GH16" evidence="4">
    <location>
        <begin position="29"/>
        <end position="80"/>
    </location>
</feature>
<dbReference type="GO" id="GO:0004553">
    <property type="term" value="F:hydrolase activity, hydrolyzing O-glycosyl compounds"/>
    <property type="evidence" value="ECO:0007669"/>
    <property type="project" value="InterPro"/>
</dbReference>
<organism evidence="5 6">
    <name type="scientific">Papaver somniferum</name>
    <name type="common">Opium poppy</name>
    <dbReference type="NCBI Taxonomy" id="3469"/>
    <lineage>
        <taxon>Eukaryota</taxon>
        <taxon>Viridiplantae</taxon>
        <taxon>Streptophyta</taxon>
        <taxon>Embryophyta</taxon>
        <taxon>Tracheophyta</taxon>
        <taxon>Spermatophyta</taxon>
        <taxon>Magnoliopsida</taxon>
        <taxon>Ranunculales</taxon>
        <taxon>Papaveraceae</taxon>
        <taxon>Papaveroideae</taxon>
        <taxon>Papaver</taxon>
    </lineage>
</organism>
<dbReference type="STRING" id="3469.A0A4Y7IUB0"/>
<keyword evidence="6" id="KW-1185">Reference proteome</keyword>
<name>A0A4Y7IUB0_PAPSO</name>
<evidence type="ECO:0000256" key="2">
    <source>
        <dbReference type="ARBA" id="ARBA00023295"/>
    </source>
</evidence>
<keyword evidence="3" id="KW-0472">Membrane</keyword>
<gene>
    <name evidence="5" type="ORF">C5167_020872</name>
</gene>
<dbReference type="Gene3D" id="2.60.120.200">
    <property type="match status" value="1"/>
</dbReference>
<accession>A0A4Y7IUB0</accession>
<dbReference type="InterPro" id="IPR000757">
    <property type="entry name" value="Beta-glucanase-like"/>
</dbReference>
<dbReference type="GO" id="GO:0005975">
    <property type="term" value="P:carbohydrate metabolic process"/>
    <property type="evidence" value="ECO:0007669"/>
    <property type="project" value="InterPro"/>
</dbReference>
<dbReference type="Gramene" id="RZC52454">
    <property type="protein sequence ID" value="RZC52454"/>
    <property type="gene ID" value="C5167_020872"/>
</dbReference>
<sequence>MASASKLYLLVSLMAWTWISLGVMVVVILNNGQLLTLSLDKPSGSGFQSKNEYLFGKIDMQIKLVRGNSAGTVTAYYVSTPPHSSISIYMKRNPYSDACITDVPLRRSYYNRPSHTNVLQTSHIDAGITNVPLRRSFFKRPNQTLLKCTLHSDASSINVSPRRIIH</sequence>
<dbReference type="AlphaFoldDB" id="A0A4Y7IUB0"/>
<proteinExistence type="predicted"/>
<keyword evidence="1" id="KW-0378">Hydrolase</keyword>
<dbReference type="EMBL" id="CM010716">
    <property type="protein sequence ID" value="RZC52454.1"/>
    <property type="molecule type" value="Genomic_DNA"/>
</dbReference>
<feature type="transmembrane region" description="Helical" evidence="3">
    <location>
        <begin position="7"/>
        <end position="29"/>
    </location>
</feature>
<dbReference type="InterPro" id="IPR013320">
    <property type="entry name" value="ConA-like_dom_sf"/>
</dbReference>
<evidence type="ECO:0000259" key="4">
    <source>
        <dbReference type="Pfam" id="PF00722"/>
    </source>
</evidence>
<keyword evidence="3" id="KW-1133">Transmembrane helix</keyword>
<dbReference type="PANTHER" id="PTHR31062">
    <property type="entry name" value="XYLOGLUCAN ENDOTRANSGLUCOSYLASE/HYDROLASE PROTEIN 8-RELATED"/>
    <property type="match status" value="1"/>
</dbReference>
<protein>
    <recommendedName>
        <fullName evidence="4">GH16 domain-containing protein</fullName>
    </recommendedName>
</protein>
<dbReference type="Pfam" id="PF00722">
    <property type="entry name" value="Glyco_hydro_16"/>
    <property type="match status" value="1"/>
</dbReference>
<evidence type="ECO:0000256" key="3">
    <source>
        <dbReference type="SAM" id="Phobius"/>
    </source>
</evidence>
<keyword evidence="2" id="KW-0326">Glycosidase</keyword>
<dbReference type="InterPro" id="IPR044791">
    <property type="entry name" value="Beta-glucanase/XTH"/>
</dbReference>
<dbReference type="SUPFAM" id="SSF49899">
    <property type="entry name" value="Concanavalin A-like lectins/glucanases"/>
    <property type="match status" value="1"/>
</dbReference>
<keyword evidence="3" id="KW-0812">Transmembrane</keyword>